<dbReference type="RefSeq" id="WP_068345901.1">
    <property type="nucleotide sequence ID" value="NZ_JFHK01000003.1"/>
</dbReference>
<dbReference type="Gene3D" id="3.50.30.50">
    <property type="entry name" value="Putative cyclase"/>
    <property type="match status" value="1"/>
</dbReference>
<reference evidence="1 2" key="1">
    <citation type="submission" date="2014-02" db="EMBL/GenBank/DDBJ databases">
        <title>Kosmotoga genome sequencing.</title>
        <authorList>
            <person name="Pollo S.M."/>
            <person name="Charchuk R."/>
            <person name="Nesbo C.L."/>
        </authorList>
    </citation>
    <scope>NUCLEOTIDE SEQUENCE [LARGE SCALE GENOMIC DNA]</scope>
    <source>
        <strain evidence="1 2">S304</strain>
    </source>
</reference>
<comment type="caution">
    <text evidence="1">The sequence shown here is derived from an EMBL/GenBank/DDBJ whole genome shotgun (WGS) entry which is preliminary data.</text>
</comment>
<dbReference type="AlphaFoldDB" id="A0A176K2R5"/>
<dbReference type="GO" id="GO:0019441">
    <property type="term" value="P:L-tryptophan catabolic process to kynurenine"/>
    <property type="evidence" value="ECO:0007669"/>
    <property type="project" value="InterPro"/>
</dbReference>
<evidence type="ECO:0000313" key="1">
    <source>
        <dbReference type="EMBL" id="OAA31580.1"/>
    </source>
</evidence>
<keyword evidence="2" id="KW-1185">Reference proteome</keyword>
<dbReference type="InterPro" id="IPR007325">
    <property type="entry name" value="KFase/CYL"/>
</dbReference>
<dbReference type="PATRIC" id="fig|1453497.3.peg.1148"/>
<accession>A0A176K2R5</accession>
<evidence type="ECO:0000313" key="2">
    <source>
        <dbReference type="Proteomes" id="UP000077339"/>
    </source>
</evidence>
<dbReference type="STRING" id="1453497.AT15_05765"/>
<dbReference type="PANTHER" id="PTHR31118">
    <property type="entry name" value="CYCLASE-LIKE PROTEIN 2"/>
    <property type="match status" value="1"/>
</dbReference>
<dbReference type="GO" id="GO:0004061">
    <property type="term" value="F:arylformamidase activity"/>
    <property type="evidence" value="ECO:0007669"/>
    <property type="project" value="InterPro"/>
</dbReference>
<dbReference type="InterPro" id="IPR037175">
    <property type="entry name" value="KFase_sf"/>
</dbReference>
<dbReference type="EMBL" id="JFHK01000003">
    <property type="protein sequence ID" value="OAA31580.1"/>
    <property type="molecule type" value="Genomic_DNA"/>
</dbReference>
<dbReference type="SUPFAM" id="SSF102198">
    <property type="entry name" value="Putative cyclase"/>
    <property type="match status" value="1"/>
</dbReference>
<proteinExistence type="predicted"/>
<dbReference type="Proteomes" id="UP000077339">
    <property type="component" value="Unassembled WGS sequence"/>
</dbReference>
<name>A0A176K2R5_9BACT</name>
<sequence>MSKFIDLSRIIKNGMAVYPGDDETILRQSRYLSKDGYNNHRLEISMHSGTHIDGPMHMTNSKKHILEFPLENFVGEGVMLDVRGQEVIEFKEEYELIIKKRSIVILHTGCDEKFGTKDYFLNNPVVSKKFAKFLVEREVKMLGLDSASPDRYPFEIHHILFSGGVLIAENLTNLDKLLGLKTFEVIALPLRIKADSSIARVIVRITE</sequence>
<organism evidence="1 2">
    <name type="scientific">Kosmotoga arenicorallina S304</name>
    <dbReference type="NCBI Taxonomy" id="1453497"/>
    <lineage>
        <taxon>Bacteria</taxon>
        <taxon>Thermotogati</taxon>
        <taxon>Thermotogota</taxon>
        <taxon>Thermotogae</taxon>
        <taxon>Kosmotogales</taxon>
        <taxon>Kosmotogaceae</taxon>
        <taxon>Kosmotoga</taxon>
    </lineage>
</organism>
<dbReference type="Pfam" id="PF04199">
    <property type="entry name" value="Cyclase"/>
    <property type="match status" value="1"/>
</dbReference>
<dbReference type="PANTHER" id="PTHR31118:SF12">
    <property type="entry name" value="CYCLASE-LIKE PROTEIN 2"/>
    <property type="match status" value="1"/>
</dbReference>
<protein>
    <submittedName>
        <fullName evidence="1">Cyclase</fullName>
    </submittedName>
</protein>
<dbReference type="OrthoDB" id="9796085at2"/>
<gene>
    <name evidence="1" type="ORF">AT15_05765</name>
</gene>